<proteinExistence type="predicted"/>
<feature type="chain" id="PRO_5038525591" description="ABC transporter substrate-binding protein" evidence="1">
    <location>
        <begin position="20"/>
        <end position="427"/>
    </location>
</feature>
<keyword evidence="3" id="KW-1185">Reference proteome</keyword>
<reference evidence="2" key="1">
    <citation type="submission" date="2021-06" db="EMBL/GenBank/DDBJ databases">
        <authorList>
            <person name="Criscuolo A."/>
        </authorList>
    </citation>
    <scope>NUCLEOTIDE SEQUENCE</scope>
    <source>
        <strain evidence="2">CIP111600</strain>
    </source>
</reference>
<protein>
    <recommendedName>
        <fullName evidence="4">ABC transporter substrate-binding protein</fullName>
    </recommendedName>
</protein>
<organism evidence="2 3">
    <name type="scientific">Paenibacillus solanacearum</name>
    <dbReference type="NCBI Taxonomy" id="2048548"/>
    <lineage>
        <taxon>Bacteria</taxon>
        <taxon>Bacillati</taxon>
        <taxon>Bacillota</taxon>
        <taxon>Bacilli</taxon>
        <taxon>Bacillales</taxon>
        <taxon>Paenibacillaceae</taxon>
        <taxon>Paenibacillus</taxon>
    </lineage>
</organism>
<sequence length="427" mass="46207">MKKLSALVLSTVLLTGVMAGCGKEPAAGSNEGGSKPAAVQLKYWAPFSGGDGDFMKELVTKFNGSHSDIQVEILNLKAEEYYTKLQTSIASNQAPDIAIAHASKLAELTSAKMIQELSGTAQKAGIDWNTYSKNILSSTIVDGKNYAVPLDTHALILFANESIMKDAGLVDANGKVKLEAGKDGFMKTLQAIKSKAPAGVFPVAATSSGDSPLRIWWTLYSQMNGKLLSDDGKKAAFNNDKGKQALALMNQMVTEDLWPKNTKNGGEIFTAAKGALMFNGAWMTGSLEQNQNLKFIATPIPQLFEKKATWGDSHTFVLPVQKTADEAKQTAALKFADWVASNAASWAKAGHVPSKPSVLQSNEFKALKYRSDYVEIADYVSYMPNSPKITAVQDIFKKHLNVMMNGQATPEQTLERAEKEINELLAK</sequence>
<dbReference type="EMBL" id="CAJVAS010000050">
    <property type="protein sequence ID" value="CAG7649710.1"/>
    <property type="molecule type" value="Genomic_DNA"/>
</dbReference>
<dbReference type="PROSITE" id="PS51257">
    <property type="entry name" value="PROKAR_LIPOPROTEIN"/>
    <property type="match status" value="1"/>
</dbReference>
<keyword evidence="1" id="KW-0732">Signal</keyword>
<dbReference type="AlphaFoldDB" id="A0A916K6Z8"/>
<gene>
    <name evidence="2" type="ORF">PAESOLCIP111_05932</name>
</gene>
<dbReference type="Pfam" id="PF13416">
    <property type="entry name" value="SBP_bac_8"/>
    <property type="match status" value="1"/>
</dbReference>
<name>A0A916K6Z8_9BACL</name>
<dbReference type="InterPro" id="IPR050490">
    <property type="entry name" value="Bact_solute-bd_prot1"/>
</dbReference>
<feature type="signal peptide" evidence="1">
    <location>
        <begin position="1"/>
        <end position="19"/>
    </location>
</feature>
<dbReference type="Proteomes" id="UP000693672">
    <property type="component" value="Unassembled WGS sequence"/>
</dbReference>
<dbReference type="PANTHER" id="PTHR43649:SF14">
    <property type="entry name" value="BLR3389 PROTEIN"/>
    <property type="match status" value="1"/>
</dbReference>
<evidence type="ECO:0000256" key="1">
    <source>
        <dbReference type="SAM" id="SignalP"/>
    </source>
</evidence>
<dbReference type="RefSeq" id="WP_218095616.1">
    <property type="nucleotide sequence ID" value="NZ_CAJVAS010000050.1"/>
</dbReference>
<evidence type="ECO:0000313" key="3">
    <source>
        <dbReference type="Proteomes" id="UP000693672"/>
    </source>
</evidence>
<comment type="caution">
    <text evidence="2">The sequence shown here is derived from an EMBL/GenBank/DDBJ whole genome shotgun (WGS) entry which is preliminary data.</text>
</comment>
<evidence type="ECO:0008006" key="4">
    <source>
        <dbReference type="Google" id="ProtNLM"/>
    </source>
</evidence>
<evidence type="ECO:0000313" key="2">
    <source>
        <dbReference type="EMBL" id="CAG7649710.1"/>
    </source>
</evidence>
<dbReference type="PANTHER" id="PTHR43649">
    <property type="entry name" value="ARABINOSE-BINDING PROTEIN-RELATED"/>
    <property type="match status" value="1"/>
</dbReference>
<dbReference type="InterPro" id="IPR006059">
    <property type="entry name" value="SBP"/>
</dbReference>
<accession>A0A916K6Z8</accession>